<dbReference type="Proteomes" id="UP001190700">
    <property type="component" value="Unassembled WGS sequence"/>
</dbReference>
<name>A0AAE0LCT9_9CHLO</name>
<dbReference type="EMBL" id="LGRX02004366">
    <property type="protein sequence ID" value="KAK3280518.1"/>
    <property type="molecule type" value="Genomic_DNA"/>
</dbReference>
<comment type="caution">
    <text evidence="1">The sequence shown here is derived from an EMBL/GenBank/DDBJ whole genome shotgun (WGS) entry which is preliminary data.</text>
</comment>
<evidence type="ECO:0000313" key="1">
    <source>
        <dbReference type="EMBL" id="KAK3280518.1"/>
    </source>
</evidence>
<keyword evidence="2" id="KW-1185">Reference proteome</keyword>
<dbReference type="AlphaFoldDB" id="A0AAE0LCT9"/>
<protein>
    <submittedName>
        <fullName evidence="1">Uncharacterized protein</fullName>
    </submittedName>
</protein>
<accession>A0AAE0LCT9</accession>
<reference evidence="1 2" key="1">
    <citation type="journal article" date="2015" name="Genome Biol. Evol.">
        <title>Comparative Genomics of a Bacterivorous Green Alga Reveals Evolutionary Causalities and Consequences of Phago-Mixotrophic Mode of Nutrition.</title>
        <authorList>
            <person name="Burns J.A."/>
            <person name="Paasch A."/>
            <person name="Narechania A."/>
            <person name="Kim E."/>
        </authorList>
    </citation>
    <scope>NUCLEOTIDE SEQUENCE [LARGE SCALE GENOMIC DNA]</scope>
    <source>
        <strain evidence="1 2">PLY_AMNH</strain>
    </source>
</reference>
<gene>
    <name evidence="1" type="ORF">CYMTET_11641</name>
</gene>
<organism evidence="1 2">
    <name type="scientific">Cymbomonas tetramitiformis</name>
    <dbReference type="NCBI Taxonomy" id="36881"/>
    <lineage>
        <taxon>Eukaryota</taxon>
        <taxon>Viridiplantae</taxon>
        <taxon>Chlorophyta</taxon>
        <taxon>Pyramimonadophyceae</taxon>
        <taxon>Pyramimonadales</taxon>
        <taxon>Pyramimonadaceae</taxon>
        <taxon>Cymbomonas</taxon>
    </lineage>
</organism>
<evidence type="ECO:0000313" key="2">
    <source>
        <dbReference type="Proteomes" id="UP001190700"/>
    </source>
</evidence>
<proteinExistence type="predicted"/>
<sequence>MALALVAGGAISARQTTLILRESQLNTNRVTSSGGAMHIKDSEVSVAQSTFKFNQAQAWCGAPFVDRGPGALRH</sequence>